<dbReference type="PANTHER" id="PTHR43547:SF2">
    <property type="entry name" value="HYBRID SIGNAL TRANSDUCTION HISTIDINE KINASE C"/>
    <property type="match status" value="1"/>
</dbReference>
<dbReference type="SMART" id="SM00387">
    <property type="entry name" value="HATPase_c"/>
    <property type="match status" value="1"/>
</dbReference>
<dbReference type="PROSITE" id="PS50109">
    <property type="entry name" value="HIS_KIN"/>
    <property type="match status" value="1"/>
</dbReference>
<organism evidence="5 6">
    <name type="scientific">Corallococcus llansteffanensis</name>
    <dbReference type="NCBI Taxonomy" id="2316731"/>
    <lineage>
        <taxon>Bacteria</taxon>
        <taxon>Pseudomonadati</taxon>
        <taxon>Myxococcota</taxon>
        <taxon>Myxococcia</taxon>
        <taxon>Myxococcales</taxon>
        <taxon>Cystobacterineae</taxon>
        <taxon>Myxococcaceae</taxon>
        <taxon>Corallococcus</taxon>
    </lineage>
</organism>
<dbReference type="PANTHER" id="PTHR43547">
    <property type="entry name" value="TWO-COMPONENT HISTIDINE KINASE"/>
    <property type="match status" value="1"/>
</dbReference>
<evidence type="ECO:0000313" key="6">
    <source>
        <dbReference type="Proteomes" id="UP000272888"/>
    </source>
</evidence>
<evidence type="ECO:0000256" key="1">
    <source>
        <dbReference type="ARBA" id="ARBA00000085"/>
    </source>
</evidence>
<gene>
    <name evidence="5" type="ORF">D7V93_01225</name>
</gene>
<keyword evidence="3" id="KW-0597">Phosphoprotein</keyword>
<comment type="caution">
    <text evidence="5">The sequence shown here is derived from an EMBL/GenBank/DDBJ whole genome shotgun (WGS) entry which is preliminary data.</text>
</comment>
<protein>
    <recommendedName>
        <fullName evidence="2">histidine kinase</fullName>
        <ecNumber evidence="2">2.7.13.3</ecNumber>
    </recommendedName>
</protein>
<sequence length="116" mass="12455">MKRPSVRVQTVRGLASWAKDSPEGTPITTRLQGSGDTAVLEVHNAGDPIPADLLPRLFQPMQRGAPGMDRTTRSVGLGLYIVRHIVDAHGGSIDVTSTPEQGTTFTVRLPREATGR</sequence>
<dbReference type="EMBL" id="RAWB01000006">
    <property type="protein sequence ID" value="RKH68548.1"/>
    <property type="molecule type" value="Genomic_DNA"/>
</dbReference>
<dbReference type="PRINTS" id="PR00344">
    <property type="entry name" value="BCTRLSENSOR"/>
</dbReference>
<dbReference type="InterPro" id="IPR036890">
    <property type="entry name" value="HATPase_C_sf"/>
</dbReference>
<reference evidence="6" key="1">
    <citation type="submission" date="2018-09" db="EMBL/GenBank/DDBJ databases">
        <authorList>
            <person name="Livingstone P.G."/>
            <person name="Whitworth D.E."/>
        </authorList>
    </citation>
    <scope>NUCLEOTIDE SEQUENCE [LARGE SCALE GENOMIC DNA]</scope>
    <source>
        <strain evidence="6">CA051B</strain>
    </source>
</reference>
<dbReference type="Pfam" id="PF02518">
    <property type="entry name" value="HATPase_c"/>
    <property type="match status" value="1"/>
</dbReference>
<keyword evidence="5" id="KW-0067">ATP-binding</keyword>
<dbReference type="EC" id="2.7.13.3" evidence="2"/>
<dbReference type="InterPro" id="IPR003594">
    <property type="entry name" value="HATPase_dom"/>
</dbReference>
<evidence type="ECO:0000256" key="3">
    <source>
        <dbReference type="ARBA" id="ARBA00022553"/>
    </source>
</evidence>
<dbReference type="InterPro" id="IPR005467">
    <property type="entry name" value="His_kinase_dom"/>
</dbReference>
<proteinExistence type="predicted"/>
<keyword evidence="6" id="KW-1185">Reference proteome</keyword>
<keyword evidence="5" id="KW-0547">Nucleotide-binding</keyword>
<dbReference type="InterPro" id="IPR004358">
    <property type="entry name" value="Sig_transdc_His_kin-like_C"/>
</dbReference>
<dbReference type="GO" id="GO:0005524">
    <property type="term" value="F:ATP binding"/>
    <property type="evidence" value="ECO:0007669"/>
    <property type="project" value="UniProtKB-KW"/>
</dbReference>
<evidence type="ECO:0000313" key="5">
    <source>
        <dbReference type="EMBL" id="RKH68548.1"/>
    </source>
</evidence>
<dbReference type="AlphaFoldDB" id="A0A3A8QL55"/>
<evidence type="ECO:0000259" key="4">
    <source>
        <dbReference type="PROSITE" id="PS50109"/>
    </source>
</evidence>
<evidence type="ECO:0000256" key="2">
    <source>
        <dbReference type="ARBA" id="ARBA00012438"/>
    </source>
</evidence>
<accession>A0A3A8QL55</accession>
<dbReference type="SUPFAM" id="SSF55874">
    <property type="entry name" value="ATPase domain of HSP90 chaperone/DNA topoisomerase II/histidine kinase"/>
    <property type="match status" value="1"/>
</dbReference>
<dbReference type="GO" id="GO:0000155">
    <property type="term" value="F:phosphorelay sensor kinase activity"/>
    <property type="evidence" value="ECO:0007669"/>
    <property type="project" value="TreeGrafter"/>
</dbReference>
<comment type="catalytic activity">
    <reaction evidence="1">
        <text>ATP + protein L-histidine = ADP + protein N-phospho-L-histidine.</text>
        <dbReference type="EC" id="2.7.13.3"/>
    </reaction>
</comment>
<dbReference type="Proteomes" id="UP000272888">
    <property type="component" value="Unassembled WGS sequence"/>
</dbReference>
<name>A0A3A8QL55_9BACT</name>
<feature type="domain" description="Histidine kinase" evidence="4">
    <location>
        <begin position="14"/>
        <end position="113"/>
    </location>
</feature>
<dbReference type="Gene3D" id="3.30.565.10">
    <property type="entry name" value="Histidine kinase-like ATPase, C-terminal domain"/>
    <property type="match status" value="1"/>
</dbReference>
<dbReference type="CDD" id="cd00075">
    <property type="entry name" value="HATPase"/>
    <property type="match status" value="1"/>
</dbReference>